<keyword evidence="2" id="KW-1185">Reference proteome</keyword>
<organism evidence="1 2">
    <name type="scientific">Ditylenchus destructor</name>
    <dbReference type="NCBI Taxonomy" id="166010"/>
    <lineage>
        <taxon>Eukaryota</taxon>
        <taxon>Metazoa</taxon>
        <taxon>Ecdysozoa</taxon>
        <taxon>Nematoda</taxon>
        <taxon>Chromadorea</taxon>
        <taxon>Rhabditida</taxon>
        <taxon>Tylenchina</taxon>
        <taxon>Tylenchomorpha</taxon>
        <taxon>Sphaerularioidea</taxon>
        <taxon>Anguinidae</taxon>
        <taxon>Anguininae</taxon>
        <taxon>Ditylenchus</taxon>
    </lineage>
</organism>
<dbReference type="EMBL" id="JAKKPZ010000091">
    <property type="protein sequence ID" value="KAI1702887.1"/>
    <property type="molecule type" value="Genomic_DNA"/>
</dbReference>
<accession>A0AAD4MRB6</accession>
<sequence>MATSGQGAHISALLGSAVHKLQGNDTATAGKICVGLFLKRHKQQPKRTNTFGETGQRCPFILWKTETGIISKAGKGEFAAALNGIVFCLNRIVREFSKRLPKST</sequence>
<name>A0AAD4MRB6_9BILA</name>
<reference evidence="1" key="1">
    <citation type="submission" date="2022-01" db="EMBL/GenBank/DDBJ databases">
        <title>Genome Sequence Resource for Two Populations of Ditylenchus destructor, the Migratory Endoparasitic Phytonematode.</title>
        <authorList>
            <person name="Zhang H."/>
            <person name="Lin R."/>
            <person name="Xie B."/>
        </authorList>
    </citation>
    <scope>NUCLEOTIDE SEQUENCE</scope>
    <source>
        <strain evidence="1">BazhouSP</strain>
    </source>
</reference>
<evidence type="ECO:0000313" key="2">
    <source>
        <dbReference type="Proteomes" id="UP001201812"/>
    </source>
</evidence>
<dbReference type="Proteomes" id="UP001201812">
    <property type="component" value="Unassembled WGS sequence"/>
</dbReference>
<protein>
    <submittedName>
        <fullName evidence="1">Uncharacterized protein</fullName>
    </submittedName>
</protein>
<comment type="caution">
    <text evidence="1">The sequence shown here is derived from an EMBL/GenBank/DDBJ whole genome shotgun (WGS) entry which is preliminary data.</text>
</comment>
<proteinExistence type="predicted"/>
<evidence type="ECO:0000313" key="1">
    <source>
        <dbReference type="EMBL" id="KAI1702887.1"/>
    </source>
</evidence>
<gene>
    <name evidence="1" type="ORF">DdX_15218</name>
</gene>
<dbReference type="AlphaFoldDB" id="A0AAD4MRB6"/>